<dbReference type="VEuPathDB" id="FungiDB:AB675_11783"/>
<protein>
    <recommendedName>
        <fullName evidence="4">F-box domain-containing protein</fullName>
    </recommendedName>
</protein>
<evidence type="ECO:0000313" key="3">
    <source>
        <dbReference type="Proteomes" id="UP000038010"/>
    </source>
</evidence>
<keyword evidence="3" id="KW-1185">Reference proteome</keyword>
<feature type="region of interest" description="Disordered" evidence="1">
    <location>
        <begin position="57"/>
        <end position="90"/>
    </location>
</feature>
<gene>
    <name evidence="2" type="ORF">AB675_11783</name>
</gene>
<reference evidence="2 3" key="1">
    <citation type="submission" date="2015-06" db="EMBL/GenBank/DDBJ databases">
        <title>Draft genome of the ant-associated black yeast Phialophora attae CBS 131958.</title>
        <authorList>
            <person name="Moreno L.F."/>
            <person name="Stielow B.J."/>
            <person name="de Hoog S."/>
            <person name="Vicente V.A."/>
            <person name="Weiss V.A."/>
            <person name="de Vries M."/>
            <person name="Cruz L.M."/>
            <person name="Souza E.M."/>
        </authorList>
    </citation>
    <scope>NUCLEOTIDE SEQUENCE [LARGE SCALE GENOMIC DNA]</scope>
    <source>
        <strain evidence="2 3">CBS 131958</strain>
    </source>
</reference>
<sequence length="222" mass="25606">MCNLPTPISQVLWQSVAVNGQLYVEILLLKVLEEQEHSSGDVEYGFERSGTGFGYEAPRSGPIRHSAQIGPSNKEAQLGRRGNKPEPTLSGMPQEILEKIIGFAIPERLKARMSYARYGYQGEHDYDGWPLWIDNLTLVSKRIYCIVRPLLRDRAELRGTINVLNGCKLDEYFDVVYAKRNAVKRFEERVRVMDPVVRDLESWIEEEGWEVRTFELKYKTSH</sequence>
<organism evidence="2 3">
    <name type="scientific">Cyphellophora attinorum</name>
    <dbReference type="NCBI Taxonomy" id="1664694"/>
    <lineage>
        <taxon>Eukaryota</taxon>
        <taxon>Fungi</taxon>
        <taxon>Dikarya</taxon>
        <taxon>Ascomycota</taxon>
        <taxon>Pezizomycotina</taxon>
        <taxon>Eurotiomycetes</taxon>
        <taxon>Chaetothyriomycetidae</taxon>
        <taxon>Chaetothyriales</taxon>
        <taxon>Cyphellophoraceae</taxon>
        <taxon>Cyphellophora</taxon>
    </lineage>
</organism>
<accession>A0A0N1HNR0</accession>
<proteinExistence type="predicted"/>
<evidence type="ECO:0008006" key="4">
    <source>
        <dbReference type="Google" id="ProtNLM"/>
    </source>
</evidence>
<dbReference type="RefSeq" id="XP_017996708.1">
    <property type="nucleotide sequence ID" value="XM_018140659.1"/>
</dbReference>
<comment type="caution">
    <text evidence="2">The sequence shown here is derived from an EMBL/GenBank/DDBJ whole genome shotgun (WGS) entry which is preliminary data.</text>
</comment>
<evidence type="ECO:0000313" key="2">
    <source>
        <dbReference type="EMBL" id="KPI36745.1"/>
    </source>
</evidence>
<dbReference type="EMBL" id="LFJN01000028">
    <property type="protein sequence ID" value="KPI36745.1"/>
    <property type="molecule type" value="Genomic_DNA"/>
</dbReference>
<evidence type="ECO:0000256" key="1">
    <source>
        <dbReference type="SAM" id="MobiDB-lite"/>
    </source>
</evidence>
<dbReference type="GeneID" id="28732540"/>
<name>A0A0N1HNR0_9EURO</name>
<dbReference type="AlphaFoldDB" id="A0A0N1HNR0"/>
<dbReference type="Proteomes" id="UP000038010">
    <property type="component" value="Unassembled WGS sequence"/>
</dbReference>